<dbReference type="PANTHER" id="PTHR13439">
    <property type="entry name" value="CT120 PROTEIN"/>
    <property type="match status" value="1"/>
</dbReference>
<keyword evidence="4 5" id="KW-0472">Membrane</keyword>
<keyword evidence="9" id="KW-1185">Reference proteome</keyword>
<proteinExistence type="predicted"/>
<dbReference type="GO" id="GO:0016020">
    <property type="term" value="C:membrane"/>
    <property type="evidence" value="ECO:0007669"/>
    <property type="project" value="UniProtKB-SubCell"/>
</dbReference>
<name>A0A6C1E9Z9_SACPS</name>
<dbReference type="AlphaFoldDB" id="A0A6C1E9Z9"/>
<sequence length="279" mass="32011">MNANSTTTAIGLTSPFEKLSFFPHSSNLILAHLHEIIFSFVFYQLAFSVVAPFLNKVVFRKHYTTIRDPLLKIDFNVHTVSMIQAVVSNTVLLPTLTTPMHYNVVTYTDSYSSMVSSLSAGYFIWDLTMCVRYFKLYGLEFTGHAIGSVYVMLLSLRPFCQPWIGRFLIYEASTPFVNINWFIMQCNAKSKNSIPLWFNVVNGLLLMTVFFVVRICWGSIASALLFRQMWKVRDELPKFSAVTMMSLNIFMNLLNVLWFKKMIRIAKKLAKPAPTSKLD</sequence>
<evidence type="ECO:0000259" key="7">
    <source>
        <dbReference type="PROSITE" id="PS50922"/>
    </source>
</evidence>
<feature type="domain" description="TLC" evidence="7">
    <location>
        <begin position="70"/>
        <end position="271"/>
    </location>
</feature>
<feature type="transmembrane region" description="Helical" evidence="6">
    <location>
        <begin position="196"/>
        <end position="220"/>
    </location>
</feature>
<evidence type="ECO:0000313" key="9">
    <source>
        <dbReference type="Proteomes" id="UP000501346"/>
    </source>
</evidence>
<dbReference type="GO" id="GO:0055088">
    <property type="term" value="P:lipid homeostasis"/>
    <property type="evidence" value="ECO:0007669"/>
    <property type="project" value="TreeGrafter"/>
</dbReference>
<protein>
    <submittedName>
        <fullName evidence="8">Topoisomerase I damage affected protein 4</fullName>
    </submittedName>
</protein>
<evidence type="ECO:0000256" key="6">
    <source>
        <dbReference type="SAM" id="Phobius"/>
    </source>
</evidence>
<reference evidence="8 9" key="1">
    <citation type="journal article" date="2019" name="BMC Genomics">
        <title>Chromosome level assembly and comparative genome analysis confirm lager-brewing yeasts originated from a single hybridization.</title>
        <authorList>
            <person name="Salazar A.N."/>
            <person name="Gorter de Vries A.R."/>
            <person name="van den Broek M."/>
            <person name="Brouwers N."/>
            <person name="de la Torre Cortes P."/>
            <person name="Kuijpers N.G.A."/>
            <person name="Daran J.G."/>
            <person name="Abeel T."/>
        </authorList>
    </citation>
    <scope>NUCLEOTIDE SEQUENCE [LARGE SCALE GENOMIC DNA]</scope>
    <source>
        <strain evidence="8 9">CBS 1483</strain>
    </source>
</reference>
<dbReference type="GO" id="GO:0016853">
    <property type="term" value="F:isomerase activity"/>
    <property type="evidence" value="ECO:0007669"/>
    <property type="project" value="UniProtKB-KW"/>
</dbReference>
<keyword evidence="3 6" id="KW-1133">Transmembrane helix</keyword>
<dbReference type="Pfam" id="PF03798">
    <property type="entry name" value="TRAM_LAG1_CLN8"/>
    <property type="match status" value="1"/>
</dbReference>
<evidence type="ECO:0000313" key="8">
    <source>
        <dbReference type="EMBL" id="QID86206.1"/>
    </source>
</evidence>
<evidence type="ECO:0000256" key="2">
    <source>
        <dbReference type="ARBA" id="ARBA00022692"/>
    </source>
</evidence>
<dbReference type="PANTHER" id="PTHR13439:SF0">
    <property type="entry name" value="TOPOISOMERASE I DAMAGE AFFECTED PROTEIN 4"/>
    <property type="match status" value="1"/>
</dbReference>
<dbReference type="Proteomes" id="UP000501346">
    <property type="component" value="Chromosome SeX-ScX"/>
</dbReference>
<keyword evidence="2 5" id="KW-0812">Transmembrane</keyword>
<feature type="transmembrane region" description="Helical" evidence="6">
    <location>
        <begin position="36"/>
        <end position="54"/>
    </location>
</feature>
<dbReference type="SMART" id="SM00724">
    <property type="entry name" value="TLC"/>
    <property type="match status" value="1"/>
</dbReference>
<dbReference type="InterPro" id="IPR050846">
    <property type="entry name" value="TLCD"/>
</dbReference>
<gene>
    <name evidence="8" type="primary">TDA4_2</name>
    <name evidence="8" type="ORF">GRS66_008823</name>
</gene>
<evidence type="ECO:0000256" key="4">
    <source>
        <dbReference type="ARBA" id="ARBA00023136"/>
    </source>
</evidence>
<feature type="transmembrane region" description="Helical" evidence="6">
    <location>
        <begin position="163"/>
        <end position="184"/>
    </location>
</feature>
<evidence type="ECO:0000256" key="5">
    <source>
        <dbReference type="PROSITE-ProRule" id="PRU00205"/>
    </source>
</evidence>
<dbReference type="InterPro" id="IPR006634">
    <property type="entry name" value="TLC-dom"/>
</dbReference>
<accession>A0A6C1E9Z9</accession>
<evidence type="ECO:0000256" key="3">
    <source>
        <dbReference type="ARBA" id="ARBA00022989"/>
    </source>
</evidence>
<feature type="transmembrane region" description="Helical" evidence="6">
    <location>
        <begin position="137"/>
        <end position="157"/>
    </location>
</feature>
<evidence type="ECO:0000256" key="1">
    <source>
        <dbReference type="ARBA" id="ARBA00004141"/>
    </source>
</evidence>
<comment type="subcellular location">
    <subcellularLocation>
        <location evidence="1">Membrane</location>
        <topology evidence="1">Multi-pass membrane protein</topology>
    </subcellularLocation>
</comment>
<keyword evidence="8" id="KW-0413">Isomerase</keyword>
<dbReference type="PROSITE" id="PS50922">
    <property type="entry name" value="TLC"/>
    <property type="match status" value="1"/>
</dbReference>
<dbReference type="GO" id="GO:0005783">
    <property type="term" value="C:endoplasmic reticulum"/>
    <property type="evidence" value="ECO:0007669"/>
    <property type="project" value="TreeGrafter"/>
</dbReference>
<feature type="transmembrane region" description="Helical" evidence="6">
    <location>
        <begin position="240"/>
        <end position="259"/>
    </location>
</feature>
<dbReference type="EMBL" id="CP049007">
    <property type="protein sequence ID" value="QID86206.1"/>
    <property type="molecule type" value="Genomic_DNA"/>
</dbReference>
<organism evidence="8 9">
    <name type="scientific">Saccharomyces pastorianus</name>
    <name type="common">Lager yeast</name>
    <name type="synonym">Saccharomyces cerevisiae x Saccharomyces eubayanus</name>
    <dbReference type="NCBI Taxonomy" id="27292"/>
    <lineage>
        <taxon>Eukaryota</taxon>
        <taxon>Fungi</taxon>
        <taxon>Dikarya</taxon>
        <taxon>Ascomycota</taxon>
        <taxon>Saccharomycotina</taxon>
        <taxon>Saccharomycetes</taxon>
        <taxon>Saccharomycetales</taxon>
        <taxon>Saccharomycetaceae</taxon>
        <taxon>Saccharomyces</taxon>
    </lineage>
</organism>
<dbReference type="OrthoDB" id="10266980at2759"/>